<dbReference type="GeneID" id="17281429"/>
<dbReference type="HOGENOM" id="CLU_063789_1_0_1"/>
<keyword evidence="4" id="KW-1185">Reference proteome</keyword>
<protein>
    <recommendedName>
        <fullName evidence="2">RAP domain-containing protein</fullName>
    </recommendedName>
</protein>
<dbReference type="Pfam" id="PF08373">
    <property type="entry name" value="RAP"/>
    <property type="match status" value="1"/>
</dbReference>
<feature type="region of interest" description="Disordered" evidence="1">
    <location>
        <begin position="1"/>
        <end position="40"/>
    </location>
</feature>
<dbReference type="RefSeq" id="XP_005788587.1">
    <property type="nucleotide sequence ID" value="XM_005788530.1"/>
</dbReference>
<dbReference type="EnsemblProtists" id="EOD36158">
    <property type="protein sequence ID" value="EOD36158"/>
    <property type="gene ID" value="EMIHUDRAFT_226738"/>
</dbReference>
<evidence type="ECO:0000259" key="2">
    <source>
        <dbReference type="PROSITE" id="PS51286"/>
    </source>
</evidence>
<dbReference type="InterPro" id="IPR013584">
    <property type="entry name" value="RAP"/>
</dbReference>
<dbReference type="PaxDb" id="2903-EOD36158"/>
<dbReference type="Proteomes" id="UP000013827">
    <property type="component" value="Unassembled WGS sequence"/>
</dbReference>
<accession>A0A0D3KK73</accession>
<name>A0A0D3KK73_EMIH1</name>
<reference evidence="4" key="1">
    <citation type="journal article" date="2013" name="Nature">
        <title>Pan genome of the phytoplankton Emiliania underpins its global distribution.</title>
        <authorList>
            <person name="Read B.A."/>
            <person name="Kegel J."/>
            <person name="Klute M.J."/>
            <person name="Kuo A."/>
            <person name="Lefebvre S.C."/>
            <person name="Maumus F."/>
            <person name="Mayer C."/>
            <person name="Miller J."/>
            <person name="Monier A."/>
            <person name="Salamov A."/>
            <person name="Young J."/>
            <person name="Aguilar M."/>
            <person name="Claverie J.M."/>
            <person name="Frickenhaus S."/>
            <person name="Gonzalez K."/>
            <person name="Herman E.K."/>
            <person name="Lin Y.C."/>
            <person name="Napier J."/>
            <person name="Ogata H."/>
            <person name="Sarno A.F."/>
            <person name="Shmutz J."/>
            <person name="Schroeder D."/>
            <person name="de Vargas C."/>
            <person name="Verret F."/>
            <person name="von Dassow P."/>
            <person name="Valentin K."/>
            <person name="Van de Peer Y."/>
            <person name="Wheeler G."/>
            <person name="Dacks J.B."/>
            <person name="Delwiche C.F."/>
            <person name="Dyhrman S.T."/>
            <person name="Glockner G."/>
            <person name="John U."/>
            <person name="Richards T."/>
            <person name="Worden A.Z."/>
            <person name="Zhang X."/>
            <person name="Grigoriev I.V."/>
            <person name="Allen A.E."/>
            <person name="Bidle K."/>
            <person name="Borodovsky M."/>
            <person name="Bowler C."/>
            <person name="Brownlee C."/>
            <person name="Cock J.M."/>
            <person name="Elias M."/>
            <person name="Gladyshev V.N."/>
            <person name="Groth M."/>
            <person name="Guda C."/>
            <person name="Hadaegh A."/>
            <person name="Iglesias-Rodriguez M.D."/>
            <person name="Jenkins J."/>
            <person name="Jones B.M."/>
            <person name="Lawson T."/>
            <person name="Leese F."/>
            <person name="Lindquist E."/>
            <person name="Lobanov A."/>
            <person name="Lomsadze A."/>
            <person name="Malik S.B."/>
            <person name="Marsh M.E."/>
            <person name="Mackinder L."/>
            <person name="Mock T."/>
            <person name="Mueller-Roeber B."/>
            <person name="Pagarete A."/>
            <person name="Parker M."/>
            <person name="Probert I."/>
            <person name="Quesneville H."/>
            <person name="Raines C."/>
            <person name="Rensing S.A."/>
            <person name="Riano-Pachon D.M."/>
            <person name="Richier S."/>
            <person name="Rokitta S."/>
            <person name="Shiraiwa Y."/>
            <person name="Soanes D.M."/>
            <person name="van der Giezen M."/>
            <person name="Wahlund T.M."/>
            <person name="Williams B."/>
            <person name="Wilson W."/>
            <person name="Wolfe G."/>
            <person name="Wurch L.L."/>
        </authorList>
    </citation>
    <scope>NUCLEOTIDE SEQUENCE</scope>
</reference>
<dbReference type="Gene3D" id="3.40.960.10">
    <property type="entry name" value="VSR Endonuclease"/>
    <property type="match status" value="1"/>
</dbReference>
<dbReference type="SMART" id="SM00952">
    <property type="entry name" value="RAP"/>
    <property type="match status" value="1"/>
</dbReference>
<organism evidence="3 4">
    <name type="scientific">Emiliania huxleyi (strain CCMP1516)</name>
    <dbReference type="NCBI Taxonomy" id="280463"/>
    <lineage>
        <taxon>Eukaryota</taxon>
        <taxon>Haptista</taxon>
        <taxon>Haptophyta</taxon>
        <taxon>Prymnesiophyceae</taxon>
        <taxon>Isochrysidales</taxon>
        <taxon>Noelaerhabdaceae</taxon>
        <taxon>Emiliania</taxon>
    </lineage>
</organism>
<dbReference type="PROSITE" id="PS51286">
    <property type="entry name" value="RAP"/>
    <property type="match status" value="1"/>
</dbReference>
<feature type="domain" description="RAP" evidence="2">
    <location>
        <begin position="326"/>
        <end position="388"/>
    </location>
</feature>
<proteinExistence type="predicted"/>
<dbReference type="AlphaFoldDB" id="A0A0D3KK73"/>
<evidence type="ECO:0000313" key="4">
    <source>
        <dbReference type="Proteomes" id="UP000013827"/>
    </source>
</evidence>
<evidence type="ECO:0000256" key="1">
    <source>
        <dbReference type="SAM" id="MobiDB-lite"/>
    </source>
</evidence>
<sequence length="396" mass="41749">MSNGAPSADANIGDGGASRDGGRDRAMSRVGMSCDGAMSVGKASNGRTMTGGKMSGAAAATLGAVGASSDGTLSHTPPLSDGATSLGEACDGRIMTGGMTSGAATTIRAEANASATGTIRAMTGATTNAARGSLSTAVAGWDRRCTLNAKQINGQISHASGAIELLALFAAHSASLNHIHAANLWNKLGKQRVERRHEEQLEQLVHRTLDLVSSCRARELANVSHGVANDSLARDPSIRSEEARSQLHQWQLWLSLERGADGQQHLLSESQRKLCCDAMQGTEVTISRLQRSVAIALAAVQHGFEEEHLEPRTGYSLDLALPSSRLAVEVDGPYHFLLPEGLGMRRPNGPTLLKRRLLAAAGWRVISVPFYEWNGFATAKERQTYLQGAVAPLLGL</sequence>
<evidence type="ECO:0000313" key="3">
    <source>
        <dbReference type="EnsemblProtists" id="EOD36158"/>
    </source>
</evidence>
<dbReference type="KEGG" id="ehx:EMIHUDRAFT_226738"/>
<reference evidence="3" key="2">
    <citation type="submission" date="2024-10" db="UniProtKB">
        <authorList>
            <consortium name="EnsemblProtists"/>
        </authorList>
    </citation>
    <scope>IDENTIFICATION</scope>
</reference>